<dbReference type="PANTHER" id="PTHR12526">
    <property type="entry name" value="GLYCOSYLTRANSFERASE"/>
    <property type="match status" value="1"/>
</dbReference>
<dbReference type="EMBL" id="JANCLT010000003">
    <property type="protein sequence ID" value="MCP8968336.1"/>
    <property type="molecule type" value="Genomic_DNA"/>
</dbReference>
<proteinExistence type="predicted"/>
<comment type="caution">
    <text evidence="2">The sequence shown here is derived from an EMBL/GenBank/DDBJ whole genome shotgun (WGS) entry which is preliminary data.</text>
</comment>
<dbReference type="CDD" id="cd03801">
    <property type="entry name" value="GT4_PimA-like"/>
    <property type="match status" value="1"/>
</dbReference>
<dbReference type="Gene3D" id="3.40.50.2000">
    <property type="entry name" value="Glycogen Phosphorylase B"/>
    <property type="match status" value="1"/>
</dbReference>
<organism evidence="2 3">
    <name type="scientific">Ectobacillus ponti</name>
    <dbReference type="NCBI Taxonomy" id="2961894"/>
    <lineage>
        <taxon>Bacteria</taxon>
        <taxon>Bacillati</taxon>
        <taxon>Bacillota</taxon>
        <taxon>Bacilli</taxon>
        <taxon>Bacillales</taxon>
        <taxon>Bacillaceae</taxon>
        <taxon>Ectobacillus</taxon>
    </lineage>
</organism>
<reference evidence="2" key="1">
    <citation type="submission" date="2022-07" db="EMBL/GenBank/DDBJ databases">
        <authorList>
            <person name="Li W.-J."/>
            <person name="Deng Q.-Q."/>
        </authorList>
    </citation>
    <scope>NUCLEOTIDE SEQUENCE</scope>
    <source>
        <strain evidence="2">SYSU M60031</strain>
    </source>
</reference>
<evidence type="ECO:0000259" key="1">
    <source>
        <dbReference type="Pfam" id="PF00534"/>
    </source>
</evidence>
<evidence type="ECO:0000313" key="3">
    <source>
        <dbReference type="Proteomes" id="UP001156102"/>
    </source>
</evidence>
<dbReference type="Pfam" id="PF00534">
    <property type="entry name" value="Glycos_transf_1"/>
    <property type="match status" value="1"/>
</dbReference>
<dbReference type="GO" id="GO:0016757">
    <property type="term" value="F:glycosyltransferase activity"/>
    <property type="evidence" value="ECO:0007669"/>
    <property type="project" value="InterPro"/>
</dbReference>
<dbReference type="InterPro" id="IPR001296">
    <property type="entry name" value="Glyco_trans_1"/>
</dbReference>
<gene>
    <name evidence="2" type="ORF">NK662_07245</name>
</gene>
<name>A0AA42BPE3_9BACI</name>
<dbReference type="Proteomes" id="UP001156102">
    <property type="component" value="Unassembled WGS sequence"/>
</dbReference>
<sequence>MKVLFMFYIPSGGIETLNRQRCKALMDAGITCHLLYFRPGSGMQNVYNIPTFIMDQDEAMQKLLQEQQYDAIIISSAYEYMERLRSLGYGGLLFWEVQGYALREEALFAFSNAQPIVARCGNGVLYPKTPYIMKLAEQFFPPEQRFCFHNCMNFADFGYVSLPKEPRPVLGWVGRIEANKNWQDFLKIGSKLRETCPNLQLWMFEDPSLSTAQERRLFTRMVQELNLEHHVTMHMNISHAEMPKYYSRIGDSGGLLCSTSKLEGFGYAVLEAMACRCPVLATESEGISSFLLPDQTGKVYPHGNIGEAARMANMIMTDQGLRRRLSDQALQHVQSLFSPAQYSQNFINMLNSSSA</sequence>
<feature type="domain" description="Glycosyl transferase family 1" evidence="1">
    <location>
        <begin position="163"/>
        <end position="330"/>
    </location>
</feature>
<dbReference type="SUPFAM" id="SSF53756">
    <property type="entry name" value="UDP-Glycosyltransferase/glycogen phosphorylase"/>
    <property type="match status" value="1"/>
</dbReference>
<accession>A0AA42BPE3</accession>
<dbReference type="RefSeq" id="WP_254758250.1">
    <property type="nucleotide sequence ID" value="NZ_JANCLT010000003.1"/>
</dbReference>
<dbReference type="AlphaFoldDB" id="A0AA42BPE3"/>
<keyword evidence="3" id="KW-1185">Reference proteome</keyword>
<evidence type="ECO:0000313" key="2">
    <source>
        <dbReference type="EMBL" id="MCP8968336.1"/>
    </source>
</evidence>
<protein>
    <submittedName>
        <fullName evidence="2">Glycosyltransferase family 4 protein</fullName>
    </submittedName>
</protein>